<sequence>MRKWRVGTVSMGLTLVLLGALLLLSSFLDMDIFSISLTWWPLILVVLGCEVIVYLFLSKQEKPVIHYDFVSIFFIGILGTVGIALYSFTSLGLVEEVKAQVYYETVEKALPVFEERVSDVDKIVVEMGMQEVQLETNQTDLVKMFGRYTTNDHQEETLEVIDVVDVNRVGDTLHIQLLHTGNQQVKPVLSLPYDVDVEVRGEASQLDVTLDSLKADWSIEDGGYVKLRVGEDIDAHLESSEENQVFGEGTHTVSLPNVAELDIYE</sequence>
<proteinExistence type="predicted"/>
<evidence type="ECO:0000313" key="2">
    <source>
        <dbReference type="EMBL" id="TGB01949.1"/>
    </source>
</evidence>
<keyword evidence="1" id="KW-0472">Membrane</keyword>
<reference evidence="2 3" key="1">
    <citation type="journal article" date="2003" name="Int. J. Syst. Evol. Microbiol.">
        <title>Halobacillus salinus sp. nov., isolated from a salt lake on the coast of the East Sea in Korea.</title>
        <authorList>
            <person name="Yoon J.H."/>
            <person name="Kang K.H."/>
            <person name="Park Y.H."/>
        </authorList>
    </citation>
    <scope>NUCLEOTIDE SEQUENCE [LARGE SCALE GENOMIC DNA]</scope>
    <source>
        <strain evidence="2 3">HSL-3</strain>
    </source>
</reference>
<dbReference type="Proteomes" id="UP000297982">
    <property type="component" value="Unassembled WGS sequence"/>
</dbReference>
<evidence type="ECO:0008006" key="4">
    <source>
        <dbReference type="Google" id="ProtNLM"/>
    </source>
</evidence>
<dbReference type="RefSeq" id="WP_135328230.1">
    <property type="nucleotide sequence ID" value="NZ_SRJC01000004.1"/>
</dbReference>
<gene>
    <name evidence="2" type="ORF">E4663_15060</name>
</gene>
<accession>A0A4Z0GYY0</accession>
<keyword evidence="3" id="KW-1185">Reference proteome</keyword>
<dbReference type="EMBL" id="SRJC01000004">
    <property type="protein sequence ID" value="TGB01949.1"/>
    <property type="molecule type" value="Genomic_DNA"/>
</dbReference>
<dbReference type="STRING" id="192814.GCA_900166575_03790"/>
<organism evidence="2 3">
    <name type="scientific">Halobacillus salinus</name>
    <dbReference type="NCBI Taxonomy" id="192814"/>
    <lineage>
        <taxon>Bacteria</taxon>
        <taxon>Bacillati</taxon>
        <taxon>Bacillota</taxon>
        <taxon>Bacilli</taxon>
        <taxon>Bacillales</taxon>
        <taxon>Bacillaceae</taxon>
        <taxon>Halobacillus</taxon>
    </lineage>
</organism>
<dbReference type="AlphaFoldDB" id="A0A4Z0GYY0"/>
<protein>
    <recommendedName>
        <fullName evidence="4">DUF5668 domain-containing protein</fullName>
    </recommendedName>
</protein>
<keyword evidence="1" id="KW-0812">Transmembrane</keyword>
<evidence type="ECO:0000256" key="1">
    <source>
        <dbReference type="SAM" id="Phobius"/>
    </source>
</evidence>
<feature type="transmembrane region" description="Helical" evidence="1">
    <location>
        <begin position="38"/>
        <end position="57"/>
    </location>
</feature>
<evidence type="ECO:0000313" key="3">
    <source>
        <dbReference type="Proteomes" id="UP000297982"/>
    </source>
</evidence>
<keyword evidence="1" id="KW-1133">Transmembrane helix</keyword>
<name>A0A4Z0GYY0_9BACI</name>
<feature type="transmembrane region" description="Helical" evidence="1">
    <location>
        <begin position="69"/>
        <end position="88"/>
    </location>
</feature>
<comment type="caution">
    <text evidence="2">The sequence shown here is derived from an EMBL/GenBank/DDBJ whole genome shotgun (WGS) entry which is preliminary data.</text>
</comment>